<feature type="transmembrane region" description="Helical" evidence="1">
    <location>
        <begin position="31"/>
        <end position="47"/>
    </location>
</feature>
<comment type="caution">
    <text evidence="2">The sequence shown here is derived from an EMBL/GenBank/DDBJ whole genome shotgun (WGS) entry which is preliminary data.</text>
</comment>
<dbReference type="Proteomes" id="UP001225034">
    <property type="component" value="Unassembled WGS sequence"/>
</dbReference>
<organism evidence="2 3">
    <name type="scientific">Alkalicoccobacillus murimartini</name>
    <dbReference type="NCBI Taxonomy" id="171685"/>
    <lineage>
        <taxon>Bacteria</taxon>
        <taxon>Bacillati</taxon>
        <taxon>Bacillota</taxon>
        <taxon>Bacilli</taxon>
        <taxon>Bacillales</taxon>
        <taxon>Bacillaceae</taxon>
        <taxon>Alkalicoccobacillus</taxon>
    </lineage>
</organism>
<accession>A0ABT9YBZ2</accession>
<dbReference type="NCBIfam" id="NF006750">
    <property type="entry name" value="PRK09272.1-3"/>
    <property type="match status" value="1"/>
</dbReference>
<proteinExistence type="predicted"/>
<evidence type="ECO:0000313" key="2">
    <source>
        <dbReference type="EMBL" id="MDQ0205371.1"/>
    </source>
</evidence>
<protein>
    <recommendedName>
        <fullName evidence="4">DUF3147 family protein</fullName>
    </recommendedName>
</protein>
<reference evidence="2 3" key="1">
    <citation type="submission" date="2023-07" db="EMBL/GenBank/DDBJ databases">
        <title>Genomic Encyclopedia of Type Strains, Phase IV (KMG-IV): sequencing the most valuable type-strain genomes for metagenomic binning, comparative biology and taxonomic classification.</title>
        <authorList>
            <person name="Goeker M."/>
        </authorList>
    </citation>
    <scope>NUCLEOTIDE SEQUENCE [LARGE SCALE GENOMIC DNA]</scope>
    <source>
        <strain evidence="2 3">DSM 19154</strain>
    </source>
</reference>
<feature type="transmembrane region" description="Helical" evidence="1">
    <location>
        <begin position="59"/>
        <end position="80"/>
    </location>
</feature>
<evidence type="ECO:0000313" key="3">
    <source>
        <dbReference type="Proteomes" id="UP001225034"/>
    </source>
</evidence>
<keyword evidence="1" id="KW-0812">Transmembrane</keyword>
<keyword evidence="1" id="KW-0472">Membrane</keyword>
<keyword evidence="1" id="KW-1133">Transmembrane helix</keyword>
<sequence length="112" mass="12442">MYTLFKIILSATVIAVITEIARRYPVQGGKIAALPIVSLLSIFWLYVQGETMQSLNQFVMGVLWGLPATILMLLIIAVSLHFSLNIVISIGLGMLGWTILLFTQDTMIKLFI</sequence>
<gene>
    <name evidence="2" type="ORF">J2S05_000145</name>
</gene>
<dbReference type="RefSeq" id="WP_306979004.1">
    <property type="nucleotide sequence ID" value="NZ_JAUSUA010000001.1"/>
</dbReference>
<name>A0ABT9YBZ2_9BACI</name>
<evidence type="ECO:0008006" key="4">
    <source>
        <dbReference type="Google" id="ProtNLM"/>
    </source>
</evidence>
<evidence type="ECO:0000256" key="1">
    <source>
        <dbReference type="SAM" id="Phobius"/>
    </source>
</evidence>
<dbReference type="EMBL" id="JAUSUA010000001">
    <property type="protein sequence ID" value="MDQ0205371.1"/>
    <property type="molecule type" value="Genomic_DNA"/>
</dbReference>
<keyword evidence="3" id="KW-1185">Reference proteome</keyword>
<feature type="transmembrane region" description="Helical" evidence="1">
    <location>
        <begin position="86"/>
        <end position="103"/>
    </location>
</feature>